<proteinExistence type="predicted"/>
<dbReference type="Pfam" id="PF13405">
    <property type="entry name" value="EF-hand_6"/>
    <property type="match status" value="1"/>
</dbReference>
<dbReference type="PROSITE" id="PS00018">
    <property type="entry name" value="EF_HAND_1"/>
    <property type="match status" value="3"/>
</dbReference>
<dbReference type="AlphaFoldDB" id="A0A914CZJ3"/>
<dbReference type="InterPro" id="IPR011992">
    <property type="entry name" value="EF-hand-dom_pair"/>
</dbReference>
<feature type="region of interest" description="Disordered" evidence="3">
    <location>
        <begin position="112"/>
        <end position="149"/>
    </location>
</feature>
<sequence length="181" mass="21157">MAKKLWKITDEKQIREGFDAIDKSGDGKITVQEFRDFYMGIANEDLDEYLDKMIKEFDVDGNGVIEYPEFWIMAKKLWKELDEKSIEHDFKTIDKSGDGKLSVDELRAYFKEHTSKKAPEKQEPKKEEPKKQEVHEKKEEKTKEDGANLFQKFTNVQPGGTTWYTTTNCSPQTFYYTSRGG</sequence>
<dbReference type="Proteomes" id="UP000887540">
    <property type="component" value="Unplaced"/>
</dbReference>
<evidence type="ECO:0000313" key="5">
    <source>
        <dbReference type="Proteomes" id="UP000887540"/>
    </source>
</evidence>
<feature type="domain" description="EF-hand" evidence="4">
    <location>
        <begin position="81"/>
        <end position="116"/>
    </location>
</feature>
<keyword evidence="5" id="KW-1185">Reference proteome</keyword>
<keyword evidence="1" id="KW-0677">Repeat</keyword>
<evidence type="ECO:0000259" key="4">
    <source>
        <dbReference type="PROSITE" id="PS50222"/>
    </source>
</evidence>
<feature type="domain" description="EF-hand" evidence="4">
    <location>
        <begin position="45"/>
        <end position="80"/>
    </location>
</feature>
<accession>A0A914CZJ3</accession>
<dbReference type="InterPro" id="IPR002048">
    <property type="entry name" value="EF_hand_dom"/>
</dbReference>
<protein>
    <submittedName>
        <fullName evidence="6">EF-hand domain-containing protein</fullName>
    </submittedName>
</protein>
<dbReference type="GO" id="GO:0005509">
    <property type="term" value="F:calcium ion binding"/>
    <property type="evidence" value="ECO:0007669"/>
    <property type="project" value="InterPro"/>
</dbReference>
<evidence type="ECO:0000256" key="1">
    <source>
        <dbReference type="ARBA" id="ARBA00022737"/>
    </source>
</evidence>
<keyword evidence="2" id="KW-0106">Calcium</keyword>
<dbReference type="InterPro" id="IPR050145">
    <property type="entry name" value="Centrin_CML-like"/>
</dbReference>
<dbReference type="SUPFAM" id="SSF47473">
    <property type="entry name" value="EF-hand"/>
    <property type="match status" value="1"/>
</dbReference>
<reference evidence="6" key="1">
    <citation type="submission" date="2022-11" db="UniProtKB">
        <authorList>
            <consortium name="WormBaseParasite"/>
        </authorList>
    </citation>
    <scope>IDENTIFICATION</scope>
</reference>
<dbReference type="Gene3D" id="1.10.238.10">
    <property type="entry name" value="EF-hand"/>
    <property type="match status" value="3"/>
</dbReference>
<feature type="compositionally biased region" description="Basic and acidic residues" evidence="3">
    <location>
        <begin position="112"/>
        <end position="146"/>
    </location>
</feature>
<evidence type="ECO:0000256" key="2">
    <source>
        <dbReference type="ARBA" id="ARBA00022837"/>
    </source>
</evidence>
<name>A0A914CZJ3_9BILA</name>
<dbReference type="CDD" id="cd00051">
    <property type="entry name" value="EFh"/>
    <property type="match status" value="2"/>
</dbReference>
<feature type="domain" description="EF-hand" evidence="4">
    <location>
        <begin position="9"/>
        <end position="44"/>
    </location>
</feature>
<dbReference type="Pfam" id="PF13499">
    <property type="entry name" value="EF-hand_7"/>
    <property type="match status" value="1"/>
</dbReference>
<dbReference type="PROSITE" id="PS50222">
    <property type="entry name" value="EF_HAND_2"/>
    <property type="match status" value="3"/>
</dbReference>
<dbReference type="InterPro" id="IPR018247">
    <property type="entry name" value="EF_Hand_1_Ca_BS"/>
</dbReference>
<dbReference type="SMART" id="SM00054">
    <property type="entry name" value="EFh"/>
    <property type="match status" value="3"/>
</dbReference>
<dbReference type="WBParaSite" id="ACRNAN_scaffold1677.g13698.t1">
    <property type="protein sequence ID" value="ACRNAN_scaffold1677.g13698.t1"/>
    <property type="gene ID" value="ACRNAN_scaffold1677.g13698"/>
</dbReference>
<dbReference type="GO" id="GO:0043226">
    <property type="term" value="C:organelle"/>
    <property type="evidence" value="ECO:0007669"/>
    <property type="project" value="UniProtKB-ARBA"/>
</dbReference>
<dbReference type="PANTHER" id="PTHR23050">
    <property type="entry name" value="CALCIUM BINDING PROTEIN"/>
    <property type="match status" value="1"/>
</dbReference>
<evidence type="ECO:0000313" key="6">
    <source>
        <dbReference type="WBParaSite" id="ACRNAN_scaffold1677.g13698.t1"/>
    </source>
</evidence>
<dbReference type="FunFam" id="1.10.238.10:FF:000178">
    <property type="entry name" value="Calmodulin-2 A"/>
    <property type="match status" value="1"/>
</dbReference>
<evidence type="ECO:0000256" key="3">
    <source>
        <dbReference type="SAM" id="MobiDB-lite"/>
    </source>
</evidence>
<organism evidence="5 6">
    <name type="scientific">Acrobeloides nanus</name>
    <dbReference type="NCBI Taxonomy" id="290746"/>
    <lineage>
        <taxon>Eukaryota</taxon>
        <taxon>Metazoa</taxon>
        <taxon>Ecdysozoa</taxon>
        <taxon>Nematoda</taxon>
        <taxon>Chromadorea</taxon>
        <taxon>Rhabditida</taxon>
        <taxon>Tylenchina</taxon>
        <taxon>Cephalobomorpha</taxon>
        <taxon>Cephaloboidea</taxon>
        <taxon>Cephalobidae</taxon>
        <taxon>Acrobeloides</taxon>
    </lineage>
</organism>